<dbReference type="PANTHER" id="PTHR23518">
    <property type="entry name" value="C-METHYLTRANSFERASE"/>
    <property type="match status" value="1"/>
</dbReference>
<dbReference type="KEGG" id="halg:HUG10_04685"/>
<evidence type="ECO:0000259" key="2">
    <source>
        <dbReference type="PROSITE" id="PS50850"/>
    </source>
</evidence>
<dbReference type="PROSITE" id="PS50850">
    <property type="entry name" value="MFS"/>
    <property type="match status" value="1"/>
</dbReference>
<feature type="domain" description="Major facilitator superfamily (MFS) profile" evidence="2">
    <location>
        <begin position="11"/>
        <end position="411"/>
    </location>
</feature>
<organism evidence="3 4">
    <name type="scientific">Halorarum halophilum</name>
    <dbReference type="NCBI Taxonomy" id="2743090"/>
    <lineage>
        <taxon>Archaea</taxon>
        <taxon>Methanobacteriati</taxon>
        <taxon>Methanobacteriota</taxon>
        <taxon>Stenosarchaea group</taxon>
        <taxon>Halobacteria</taxon>
        <taxon>Halobacteriales</taxon>
        <taxon>Haloferacaceae</taxon>
        <taxon>Halorarum</taxon>
    </lineage>
</organism>
<feature type="transmembrane region" description="Helical" evidence="1">
    <location>
        <begin position="387"/>
        <end position="408"/>
    </location>
</feature>
<dbReference type="GeneID" id="56028104"/>
<evidence type="ECO:0000313" key="4">
    <source>
        <dbReference type="Proteomes" id="UP000509750"/>
    </source>
</evidence>
<sequence length="419" mass="43531">MPPDEQPSPLQFWTLYLSRFAGGFGSITLIILIPKIAPELGIGGVGFGLLYTAYTLAQTATVVPLAWAGDRYDKRLVLLGTLALGIVTYAAFGFVTTESQLLAVRAFQGIVFTGMGLMTLALVGELATTGTRANHIGKSNAASFAASILGGLSAGFLYDYFGGSYEVFLLITGLYVVTFGATALLLSADDTRIGGFPFSDLAVNRRILTLTSFRAQYAVAVTLVRNWVPVFAGFALAQGGLGYPAFAVSVITVSEKFTNMLLQPFTGRLSDSAGRSLFVFAGGGAYGLVALLVPFTPVIGGSLGLPGSLPVVGAVSAAFLPLLALNCGLGIADSFREPASMALFADEGSDGDGVASSFGIRELVWRPGSVVAPIAGGWLMAEVGMDSVFYAGGAFAILGALTLLGVLWRTHGAGALRQW</sequence>
<accession>A0A7D5K6M6</accession>
<reference evidence="3 4" key="1">
    <citation type="submission" date="2020-07" db="EMBL/GenBank/DDBJ databases">
        <title>Gai3-2, isolated from salt lake.</title>
        <authorList>
            <person name="Cui H."/>
            <person name="Shi X."/>
        </authorList>
    </citation>
    <scope>NUCLEOTIDE SEQUENCE [LARGE SCALE GENOMIC DNA]</scope>
    <source>
        <strain evidence="3 4">Gai3-2</strain>
    </source>
</reference>
<dbReference type="SUPFAM" id="SSF103473">
    <property type="entry name" value="MFS general substrate transporter"/>
    <property type="match status" value="1"/>
</dbReference>
<feature type="transmembrane region" description="Helical" evidence="1">
    <location>
        <begin position="45"/>
        <end position="69"/>
    </location>
</feature>
<dbReference type="InterPro" id="IPR036259">
    <property type="entry name" value="MFS_trans_sf"/>
</dbReference>
<keyword evidence="1" id="KW-0812">Transmembrane</keyword>
<evidence type="ECO:0000256" key="1">
    <source>
        <dbReference type="SAM" id="Phobius"/>
    </source>
</evidence>
<dbReference type="Gene3D" id="1.20.1250.20">
    <property type="entry name" value="MFS general substrate transporter like domains"/>
    <property type="match status" value="2"/>
</dbReference>
<feature type="transmembrane region" description="Helical" evidence="1">
    <location>
        <begin position="311"/>
        <end position="332"/>
    </location>
</feature>
<name>A0A7D5K6M6_9EURY</name>
<dbReference type="OrthoDB" id="214271at2157"/>
<proteinExistence type="predicted"/>
<dbReference type="GO" id="GO:0022857">
    <property type="term" value="F:transmembrane transporter activity"/>
    <property type="evidence" value="ECO:0007669"/>
    <property type="project" value="InterPro"/>
</dbReference>
<dbReference type="InterPro" id="IPR011701">
    <property type="entry name" value="MFS"/>
</dbReference>
<dbReference type="Pfam" id="PF07690">
    <property type="entry name" value="MFS_1"/>
    <property type="match status" value="1"/>
</dbReference>
<gene>
    <name evidence="3" type="ORF">HUG10_04685</name>
</gene>
<dbReference type="RefSeq" id="WP_179168454.1">
    <property type="nucleotide sequence ID" value="NZ_CP058529.1"/>
</dbReference>
<dbReference type="InterPro" id="IPR020846">
    <property type="entry name" value="MFS_dom"/>
</dbReference>
<feature type="transmembrane region" description="Helical" evidence="1">
    <location>
        <begin position="230"/>
        <end position="253"/>
    </location>
</feature>
<keyword evidence="1" id="KW-0472">Membrane</keyword>
<feature type="transmembrane region" description="Helical" evidence="1">
    <location>
        <begin position="76"/>
        <end position="95"/>
    </location>
</feature>
<feature type="transmembrane region" description="Helical" evidence="1">
    <location>
        <begin position="107"/>
        <end position="128"/>
    </location>
</feature>
<dbReference type="Proteomes" id="UP000509750">
    <property type="component" value="Chromosome"/>
</dbReference>
<keyword evidence="1" id="KW-1133">Transmembrane helix</keyword>
<feature type="transmembrane region" description="Helical" evidence="1">
    <location>
        <begin position="167"/>
        <end position="186"/>
    </location>
</feature>
<dbReference type="EMBL" id="CP058529">
    <property type="protein sequence ID" value="QLG26879.1"/>
    <property type="molecule type" value="Genomic_DNA"/>
</dbReference>
<dbReference type="AlphaFoldDB" id="A0A7D5K6M6"/>
<keyword evidence="4" id="KW-1185">Reference proteome</keyword>
<feature type="transmembrane region" description="Helical" evidence="1">
    <location>
        <begin position="140"/>
        <end position="161"/>
    </location>
</feature>
<protein>
    <submittedName>
        <fullName evidence="3">MFS transporter</fullName>
    </submittedName>
</protein>
<dbReference type="PANTHER" id="PTHR23518:SF2">
    <property type="entry name" value="MAJOR FACILITATOR SUPERFAMILY TRANSPORTER"/>
    <property type="match status" value="1"/>
</dbReference>
<feature type="transmembrane region" description="Helical" evidence="1">
    <location>
        <begin position="277"/>
        <end position="299"/>
    </location>
</feature>
<feature type="transmembrane region" description="Helical" evidence="1">
    <location>
        <begin position="12"/>
        <end position="33"/>
    </location>
</feature>
<evidence type="ECO:0000313" key="3">
    <source>
        <dbReference type="EMBL" id="QLG26879.1"/>
    </source>
</evidence>